<dbReference type="InterPro" id="IPR000725">
    <property type="entry name" value="Olfact_rcpt"/>
</dbReference>
<keyword evidence="6 10" id="KW-0297">G-protein coupled receptor</keyword>
<dbReference type="InterPro" id="IPR050402">
    <property type="entry name" value="OR51/52/56-like"/>
</dbReference>
<evidence type="ECO:0000313" key="13">
    <source>
        <dbReference type="Ensembl" id="ENSPTXP00000016652.1"/>
    </source>
</evidence>
<feature type="transmembrane region" description="Helical" evidence="11">
    <location>
        <begin position="81"/>
        <end position="105"/>
    </location>
</feature>
<evidence type="ECO:0000256" key="4">
    <source>
        <dbReference type="ARBA" id="ARBA00022725"/>
    </source>
</evidence>
<evidence type="ECO:0000256" key="11">
    <source>
        <dbReference type="RuleBase" id="RU363047"/>
    </source>
</evidence>
<feature type="transmembrane region" description="Helical" evidence="11">
    <location>
        <begin position="257"/>
        <end position="281"/>
    </location>
</feature>
<dbReference type="PANTHER" id="PTHR26450:SF76">
    <property type="entry name" value="OLFACTORY RECEPTOR 51B5"/>
    <property type="match status" value="1"/>
</dbReference>
<dbReference type="AlphaFoldDB" id="A0A670YXX4"/>
<feature type="transmembrane region" description="Helical" evidence="11">
    <location>
        <begin position="293"/>
        <end position="314"/>
    </location>
</feature>
<feature type="transmembrane region" description="Helical" evidence="11">
    <location>
        <begin position="45"/>
        <end position="69"/>
    </location>
</feature>
<comment type="subcellular location">
    <subcellularLocation>
        <location evidence="11">Cell membrane</location>
        <topology evidence="11">Multi-pass membrane protein</topology>
    </subcellularLocation>
    <subcellularLocation>
        <location evidence="1">Membrane</location>
        <topology evidence="1">Multi-pass membrane protein</topology>
    </subcellularLocation>
</comment>
<evidence type="ECO:0000256" key="10">
    <source>
        <dbReference type="RuleBase" id="RU000688"/>
    </source>
</evidence>
<keyword evidence="7 11" id="KW-0472">Membrane</keyword>
<dbReference type="InterPro" id="IPR017452">
    <property type="entry name" value="GPCR_Rhodpsn_7TM"/>
</dbReference>
<keyword evidence="14" id="KW-1185">Reference proteome</keyword>
<dbReference type="CDD" id="cd15222">
    <property type="entry name" value="7tmA_OR51-like"/>
    <property type="match status" value="1"/>
</dbReference>
<dbReference type="PRINTS" id="PR00237">
    <property type="entry name" value="GPCRRHODOPSN"/>
</dbReference>
<evidence type="ECO:0000256" key="2">
    <source>
        <dbReference type="ARBA" id="ARBA00022606"/>
    </source>
</evidence>
<keyword evidence="5 11" id="KW-1133">Transmembrane helix</keyword>
<dbReference type="PRINTS" id="PR00245">
    <property type="entry name" value="OLFACTORYR"/>
</dbReference>
<keyword evidence="11" id="KW-1003">Cell membrane</keyword>
<reference evidence="13" key="2">
    <citation type="submission" date="2025-09" db="UniProtKB">
        <authorList>
            <consortium name="Ensembl"/>
        </authorList>
    </citation>
    <scope>IDENTIFICATION</scope>
</reference>
<dbReference type="GeneTree" id="ENSGT01150000286908"/>
<evidence type="ECO:0000256" key="8">
    <source>
        <dbReference type="ARBA" id="ARBA00023170"/>
    </source>
</evidence>
<dbReference type="GO" id="GO:0004984">
    <property type="term" value="F:olfactory receptor activity"/>
    <property type="evidence" value="ECO:0007669"/>
    <property type="project" value="InterPro"/>
</dbReference>
<evidence type="ECO:0000256" key="3">
    <source>
        <dbReference type="ARBA" id="ARBA00022692"/>
    </source>
</evidence>
<reference evidence="13" key="1">
    <citation type="submission" date="2025-08" db="UniProtKB">
        <authorList>
            <consortium name="Ensembl"/>
        </authorList>
    </citation>
    <scope>IDENTIFICATION</scope>
</reference>
<keyword evidence="9 10" id="KW-0807">Transducer</keyword>
<keyword evidence="3 10" id="KW-0812">Transmembrane</keyword>
<feature type="transmembrane region" description="Helical" evidence="11">
    <location>
        <begin position="117"/>
        <end position="139"/>
    </location>
</feature>
<comment type="similarity">
    <text evidence="10">Belongs to the G-protein coupled receptor 1 family.</text>
</comment>
<dbReference type="Gene3D" id="1.20.1070.10">
    <property type="entry name" value="Rhodopsin 7-helix transmembrane proteins"/>
    <property type="match status" value="1"/>
</dbReference>
<keyword evidence="4 11" id="KW-0552">Olfaction</keyword>
<keyword evidence="8 10" id="KW-0675">Receptor</keyword>
<dbReference type="PROSITE" id="PS00237">
    <property type="entry name" value="G_PROTEIN_RECEP_F1_1"/>
    <property type="match status" value="1"/>
</dbReference>
<dbReference type="FunFam" id="1.20.1070.10:FF:000002">
    <property type="entry name" value="Olfactory receptor"/>
    <property type="match status" value="1"/>
</dbReference>
<dbReference type="GO" id="GO:0071396">
    <property type="term" value="P:cellular response to lipid"/>
    <property type="evidence" value="ECO:0007669"/>
    <property type="project" value="UniProtKB-ARBA"/>
</dbReference>
<dbReference type="GO" id="GO:0005886">
    <property type="term" value="C:plasma membrane"/>
    <property type="evidence" value="ECO:0007669"/>
    <property type="project" value="UniProtKB-SubCell"/>
</dbReference>
<keyword evidence="2 11" id="KW-0716">Sensory transduction</keyword>
<dbReference type="Proteomes" id="UP000472273">
    <property type="component" value="Unplaced"/>
</dbReference>
<evidence type="ECO:0000256" key="9">
    <source>
        <dbReference type="ARBA" id="ARBA00023224"/>
    </source>
</evidence>
<name>A0A670YXX4_PSETE</name>
<dbReference type="PROSITE" id="PS50262">
    <property type="entry name" value="G_PROTEIN_RECEP_F1_2"/>
    <property type="match status" value="1"/>
</dbReference>
<feature type="transmembrane region" description="Helical" evidence="11">
    <location>
        <begin position="160"/>
        <end position="183"/>
    </location>
</feature>
<sequence length="334" mass="37313">GERERERSPQGWAPMRGWKMGNLTYSCLAVFALGGFPGLETAYGWIGTTIFCVYLVAVLGNSSILYIIWVEPSLHRPMYQFLAMLAATDLGLCAITLPTVLGVLWFRLRQISSRACIAQAFFLHAFALMESAVLFAMAVDRFVAIRYPLRYSELLSTPRVLRIGLALFLRSTLTLLPAFFFLARFPYCPHPRLSHSYCLHQDLIRSACSDTTFNNFYVLVLIFLSMGSDLLFILLSYSLILRALLGMASSGLSPIKALSTCASHLCAVLVFCAPALGLSIIHRFGQHAPPLVYALMGNVYILFPPLMNPVLYSLKTKEISGRLLQMLSRNREPH</sequence>
<evidence type="ECO:0000256" key="6">
    <source>
        <dbReference type="ARBA" id="ARBA00023040"/>
    </source>
</evidence>
<dbReference type="Ensembl" id="ENSPTXT00000017163.1">
    <property type="protein sequence ID" value="ENSPTXP00000016652.1"/>
    <property type="gene ID" value="ENSPTXG00000011504.1"/>
</dbReference>
<gene>
    <name evidence="13" type="primary">LOC113450452</name>
</gene>
<dbReference type="OMA" id="HLLKFDY"/>
<protein>
    <recommendedName>
        <fullName evidence="11">Olfactory receptor</fullName>
    </recommendedName>
</protein>
<evidence type="ECO:0000256" key="7">
    <source>
        <dbReference type="ARBA" id="ARBA00023136"/>
    </source>
</evidence>
<organism evidence="13 14">
    <name type="scientific">Pseudonaja textilis</name>
    <name type="common">Eastern brown snake</name>
    <dbReference type="NCBI Taxonomy" id="8673"/>
    <lineage>
        <taxon>Eukaryota</taxon>
        <taxon>Metazoa</taxon>
        <taxon>Chordata</taxon>
        <taxon>Craniata</taxon>
        <taxon>Vertebrata</taxon>
        <taxon>Euteleostomi</taxon>
        <taxon>Lepidosauria</taxon>
        <taxon>Squamata</taxon>
        <taxon>Bifurcata</taxon>
        <taxon>Unidentata</taxon>
        <taxon>Episquamata</taxon>
        <taxon>Toxicofera</taxon>
        <taxon>Serpentes</taxon>
        <taxon>Colubroidea</taxon>
        <taxon>Elapidae</taxon>
        <taxon>Hydrophiinae</taxon>
        <taxon>Pseudonaja</taxon>
    </lineage>
</organism>
<dbReference type="Pfam" id="PF13853">
    <property type="entry name" value="7tm_4"/>
    <property type="match status" value="1"/>
</dbReference>
<feature type="transmembrane region" description="Helical" evidence="11">
    <location>
        <begin position="20"/>
        <end position="39"/>
    </location>
</feature>
<evidence type="ECO:0000313" key="14">
    <source>
        <dbReference type="Proteomes" id="UP000472273"/>
    </source>
</evidence>
<proteinExistence type="inferred from homology"/>
<evidence type="ECO:0000256" key="5">
    <source>
        <dbReference type="ARBA" id="ARBA00022989"/>
    </source>
</evidence>
<dbReference type="PANTHER" id="PTHR26450">
    <property type="entry name" value="OLFACTORY RECEPTOR 56B1-RELATED"/>
    <property type="match status" value="1"/>
</dbReference>
<accession>A0A670YXX4</accession>
<feature type="transmembrane region" description="Helical" evidence="11">
    <location>
        <begin position="216"/>
        <end position="245"/>
    </location>
</feature>
<dbReference type="SUPFAM" id="SSF81321">
    <property type="entry name" value="Family A G protein-coupled receptor-like"/>
    <property type="match status" value="1"/>
</dbReference>
<feature type="domain" description="G-protein coupled receptors family 1 profile" evidence="12">
    <location>
        <begin position="60"/>
        <end position="312"/>
    </location>
</feature>
<dbReference type="GO" id="GO:0004930">
    <property type="term" value="F:G protein-coupled receptor activity"/>
    <property type="evidence" value="ECO:0007669"/>
    <property type="project" value="UniProtKB-KW"/>
</dbReference>
<evidence type="ECO:0000259" key="12">
    <source>
        <dbReference type="PROSITE" id="PS50262"/>
    </source>
</evidence>
<evidence type="ECO:0000256" key="1">
    <source>
        <dbReference type="ARBA" id="ARBA00004141"/>
    </source>
</evidence>
<dbReference type="InterPro" id="IPR000276">
    <property type="entry name" value="GPCR_Rhodpsn"/>
</dbReference>